<evidence type="ECO:0000256" key="8">
    <source>
        <dbReference type="SAM" id="Phobius"/>
    </source>
</evidence>
<dbReference type="AlphaFoldDB" id="A0A2M7R6D5"/>
<feature type="transmembrane region" description="Helical" evidence="8">
    <location>
        <begin position="403"/>
        <end position="420"/>
    </location>
</feature>
<evidence type="ECO:0000256" key="1">
    <source>
        <dbReference type="ARBA" id="ARBA00004651"/>
    </source>
</evidence>
<evidence type="ECO:0000256" key="7">
    <source>
        <dbReference type="ARBA" id="ARBA00023136"/>
    </source>
</evidence>
<dbReference type="PANTHER" id="PTHR33908:SF11">
    <property type="entry name" value="MEMBRANE PROTEIN"/>
    <property type="match status" value="1"/>
</dbReference>
<evidence type="ECO:0000256" key="2">
    <source>
        <dbReference type="ARBA" id="ARBA00022475"/>
    </source>
</evidence>
<evidence type="ECO:0000313" key="10">
    <source>
        <dbReference type="EMBL" id="PIY88583.1"/>
    </source>
</evidence>
<feature type="transmembrane region" description="Helical" evidence="8">
    <location>
        <begin position="309"/>
        <end position="328"/>
    </location>
</feature>
<dbReference type="PANTHER" id="PTHR33908">
    <property type="entry name" value="MANNOSYLTRANSFERASE YKCB-RELATED"/>
    <property type="match status" value="1"/>
</dbReference>
<comment type="caution">
    <text evidence="10">The sequence shown here is derived from an EMBL/GenBank/DDBJ whole genome shotgun (WGS) entry which is preliminary data.</text>
</comment>
<feature type="domain" description="Glycosyltransferase RgtA/B/C/D-like" evidence="9">
    <location>
        <begin position="112"/>
        <end position="240"/>
    </location>
</feature>
<dbReference type="GO" id="GO:0016763">
    <property type="term" value="F:pentosyltransferase activity"/>
    <property type="evidence" value="ECO:0007669"/>
    <property type="project" value="TreeGrafter"/>
</dbReference>
<dbReference type="GO" id="GO:0005886">
    <property type="term" value="C:plasma membrane"/>
    <property type="evidence" value="ECO:0007669"/>
    <property type="project" value="UniProtKB-SubCell"/>
</dbReference>
<feature type="transmembrane region" description="Helical" evidence="8">
    <location>
        <begin position="134"/>
        <end position="153"/>
    </location>
</feature>
<evidence type="ECO:0000256" key="5">
    <source>
        <dbReference type="ARBA" id="ARBA00022692"/>
    </source>
</evidence>
<feature type="transmembrane region" description="Helical" evidence="8">
    <location>
        <begin position="467"/>
        <end position="487"/>
    </location>
</feature>
<keyword evidence="5 8" id="KW-0812">Transmembrane</keyword>
<evidence type="ECO:0000256" key="6">
    <source>
        <dbReference type="ARBA" id="ARBA00022989"/>
    </source>
</evidence>
<dbReference type="GO" id="GO:0009103">
    <property type="term" value="P:lipopolysaccharide biosynthetic process"/>
    <property type="evidence" value="ECO:0007669"/>
    <property type="project" value="UniProtKB-ARBA"/>
</dbReference>
<feature type="transmembrane region" description="Helical" evidence="8">
    <location>
        <begin position="372"/>
        <end position="391"/>
    </location>
</feature>
<feature type="transmembrane region" description="Helical" evidence="8">
    <location>
        <begin position="340"/>
        <end position="360"/>
    </location>
</feature>
<sequence length="609" mass="69298">MPNRTTNIIAGILLAIMFFTAFFSQLSDSATMDELAHIPAGYSYLTQKDFRINPEHPPLVKDLSAIPLLFLNLNFPKNHPSWYKDVNSQWWFGSEFLYHSGNNPDQIIFWSRIPMILLLIFLGWLLFKFTKTFFGNKVACLTLILFAFCPTFLAHGRLVTTDVAAALGVVLATYFWLNFLKNPTKKNILFAGLIFGVSMLFKFSLALLIPFFAVITICYAGFLKKSLLKYIAFAILVGIIGIVFIIWPVYQFHILNYPAEKQLSDTVQILESSPMGPLKNLCIWMADKPQIRALGHYLLGLLMATQRTAFGNTVYFMGMISASGWWFYFPVVYVLKIPLAFHILTLIALLWAACVIKAPFWVKPISRSKGWILEHFPEFSMMVFLGIYWLTSISGNLNIGVRHILPTLPFTYILVCLGIVKMIESINPAPFDSKRCGVPLKKRNRSPLAHCFSCSQKISTKKMATSFISVLLGWYMISSLSCFPYYLSYFNEIGGGYKGGYKYVVDSNYDWGQDLKRLKKWVETNNVEKIKIDYFGGGDVEYYLGEKWEKFDPKSGPQKGWLAISATLLQGGKGNAVPGFNQPTGYYRWLEQYEPIARAGTSIFIYHID</sequence>
<comment type="subcellular location">
    <subcellularLocation>
        <location evidence="1">Cell membrane</location>
        <topology evidence="1">Multi-pass membrane protein</topology>
    </subcellularLocation>
</comment>
<keyword evidence="3" id="KW-0328">Glycosyltransferase</keyword>
<feature type="transmembrane region" description="Helical" evidence="8">
    <location>
        <begin position="228"/>
        <end position="250"/>
    </location>
</feature>
<feature type="transmembrane region" description="Helical" evidence="8">
    <location>
        <begin position="107"/>
        <end position="127"/>
    </location>
</feature>
<dbReference type="EMBL" id="PFLW01000079">
    <property type="protein sequence ID" value="PIY88583.1"/>
    <property type="molecule type" value="Genomic_DNA"/>
</dbReference>
<organism evidence="10 11">
    <name type="scientific">Candidatus Nealsonbacteria bacterium CG_4_10_14_0_8_um_filter_37_14</name>
    <dbReference type="NCBI Taxonomy" id="1974684"/>
    <lineage>
        <taxon>Bacteria</taxon>
        <taxon>Candidatus Nealsoniibacteriota</taxon>
    </lineage>
</organism>
<dbReference type="InterPro" id="IPR038731">
    <property type="entry name" value="RgtA/B/C-like"/>
</dbReference>
<protein>
    <recommendedName>
        <fullName evidence="9">Glycosyltransferase RgtA/B/C/D-like domain-containing protein</fullName>
    </recommendedName>
</protein>
<accession>A0A2M7R6D5</accession>
<evidence type="ECO:0000256" key="4">
    <source>
        <dbReference type="ARBA" id="ARBA00022679"/>
    </source>
</evidence>
<evidence type="ECO:0000313" key="11">
    <source>
        <dbReference type="Proteomes" id="UP000230767"/>
    </source>
</evidence>
<evidence type="ECO:0000256" key="3">
    <source>
        <dbReference type="ARBA" id="ARBA00022676"/>
    </source>
</evidence>
<dbReference type="InterPro" id="IPR050297">
    <property type="entry name" value="LipidA_mod_glycosyltrf_83"/>
</dbReference>
<keyword evidence="2" id="KW-1003">Cell membrane</keyword>
<keyword evidence="4" id="KW-0808">Transferase</keyword>
<gene>
    <name evidence="10" type="ORF">COY73_03360</name>
</gene>
<name>A0A2M7R6D5_9BACT</name>
<dbReference type="Proteomes" id="UP000230767">
    <property type="component" value="Unassembled WGS sequence"/>
</dbReference>
<proteinExistence type="predicted"/>
<feature type="transmembrane region" description="Helical" evidence="8">
    <location>
        <begin position="159"/>
        <end position="177"/>
    </location>
</feature>
<keyword evidence="6 8" id="KW-1133">Transmembrane helix</keyword>
<feature type="transmembrane region" description="Helical" evidence="8">
    <location>
        <begin position="7"/>
        <end position="26"/>
    </location>
</feature>
<feature type="transmembrane region" description="Helical" evidence="8">
    <location>
        <begin position="189"/>
        <end position="222"/>
    </location>
</feature>
<keyword evidence="7 8" id="KW-0472">Membrane</keyword>
<dbReference type="Pfam" id="PF13231">
    <property type="entry name" value="PMT_2"/>
    <property type="match status" value="1"/>
</dbReference>
<evidence type="ECO:0000259" key="9">
    <source>
        <dbReference type="Pfam" id="PF13231"/>
    </source>
</evidence>
<reference evidence="11" key="1">
    <citation type="submission" date="2017-09" db="EMBL/GenBank/DDBJ databases">
        <title>Depth-based differentiation of microbial function through sediment-hosted aquifers and enrichment of novel symbionts in the deep terrestrial subsurface.</title>
        <authorList>
            <person name="Probst A.J."/>
            <person name="Ladd B."/>
            <person name="Jarett J.K."/>
            <person name="Geller-Mcgrath D.E."/>
            <person name="Sieber C.M.K."/>
            <person name="Emerson J.B."/>
            <person name="Anantharaman K."/>
            <person name="Thomas B.C."/>
            <person name="Malmstrom R."/>
            <person name="Stieglmeier M."/>
            <person name="Klingl A."/>
            <person name="Woyke T."/>
            <person name="Ryan C.M."/>
            <person name="Banfield J.F."/>
        </authorList>
    </citation>
    <scope>NUCLEOTIDE SEQUENCE [LARGE SCALE GENOMIC DNA]</scope>
</reference>